<gene>
    <name evidence="1" type="ORF">NQ314_001660</name>
</gene>
<protein>
    <submittedName>
        <fullName evidence="1">Uncharacterized protein</fullName>
    </submittedName>
</protein>
<name>A0AAV8ZTJ1_9CUCU</name>
<reference evidence="1" key="1">
    <citation type="journal article" date="2023" name="Insect Mol. Biol.">
        <title>Genome sequencing provides insights into the evolution of gene families encoding plant cell wall-degrading enzymes in longhorned beetles.</title>
        <authorList>
            <person name="Shin N.R."/>
            <person name="Okamura Y."/>
            <person name="Kirsch R."/>
            <person name="Pauchet Y."/>
        </authorList>
    </citation>
    <scope>NUCLEOTIDE SEQUENCE</scope>
    <source>
        <strain evidence="1">RBIC_L_NR</strain>
    </source>
</reference>
<accession>A0AAV8ZTJ1</accession>
<keyword evidence="2" id="KW-1185">Reference proteome</keyword>
<evidence type="ECO:0000313" key="1">
    <source>
        <dbReference type="EMBL" id="KAJ8969658.1"/>
    </source>
</evidence>
<organism evidence="1 2">
    <name type="scientific">Rhamnusium bicolor</name>
    <dbReference type="NCBI Taxonomy" id="1586634"/>
    <lineage>
        <taxon>Eukaryota</taxon>
        <taxon>Metazoa</taxon>
        <taxon>Ecdysozoa</taxon>
        <taxon>Arthropoda</taxon>
        <taxon>Hexapoda</taxon>
        <taxon>Insecta</taxon>
        <taxon>Pterygota</taxon>
        <taxon>Neoptera</taxon>
        <taxon>Endopterygota</taxon>
        <taxon>Coleoptera</taxon>
        <taxon>Polyphaga</taxon>
        <taxon>Cucujiformia</taxon>
        <taxon>Chrysomeloidea</taxon>
        <taxon>Cerambycidae</taxon>
        <taxon>Lepturinae</taxon>
        <taxon>Rhagiini</taxon>
        <taxon>Rhamnusium</taxon>
    </lineage>
</organism>
<comment type="caution">
    <text evidence="1">The sequence shown here is derived from an EMBL/GenBank/DDBJ whole genome shotgun (WGS) entry which is preliminary data.</text>
</comment>
<dbReference type="EMBL" id="JANEYF010000490">
    <property type="protein sequence ID" value="KAJ8969658.1"/>
    <property type="molecule type" value="Genomic_DNA"/>
</dbReference>
<proteinExistence type="predicted"/>
<sequence>MNLHENFCSNNKGNARMGDGNQAIQELKVCLISFRRLVYGFWNRFDIYIPFLALTGLWRITDAFRSGISN</sequence>
<evidence type="ECO:0000313" key="2">
    <source>
        <dbReference type="Proteomes" id="UP001162156"/>
    </source>
</evidence>
<dbReference type="AlphaFoldDB" id="A0AAV8ZTJ1"/>
<dbReference type="Proteomes" id="UP001162156">
    <property type="component" value="Unassembled WGS sequence"/>
</dbReference>